<evidence type="ECO:0000313" key="1">
    <source>
        <dbReference type="EMBL" id="GIZ45832.1"/>
    </source>
</evidence>
<dbReference type="GeneID" id="68294558"/>
<dbReference type="AlphaFoldDB" id="A0A9P3CQR2"/>
<evidence type="ECO:0008006" key="3">
    <source>
        <dbReference type="Google" id="ProtNLM"/>
    </source>
</evidence>
<dbReference type="RefSeq" id="XP_044660319.1">
    <property type="nucleotide sequence ID" value="XM_044804384.1"/>
</dbReference>
<sequence>MTESKKAPYKWIAAKIETLDPYKDYEEIVRLTTCYHSNDFMNNLIYSITFPQLMKPEWAARAIWREDGGKVLHKATVRCEDSEYHNMTWLFYGPSDKRCLDSIAYVNNLHARLEAKVTPGCYGHNDDYIYTLASAALIGQRFATTLGLPSLSPKQKIATHLFWQEMSKHFESHHPNGERKSLTGFPKSWEDMEKWCEQHEKKDFGPPDPRSALITESVWEQFAFRFFPPGLRWLGRVMVVSLSNPQHIRDVGATDVHPITRMVFLWLLSWVFWLLLFAPDPSPGEVPFEKQQAMSKEEKKVRLKGFVEEDKKFCPYFAKAYMDKRPDCPYYVKLREEL</sequence>
<dbReference type="Proteomes" id="UP000825890">
    <property type="component" value="Unassembled WGS sequence"/>
</dbReference>
<keyword evidence="2" id="KW-1185">Reference proteome</keyword>
<proteinExistence type="predicted"/>
<dbReference type="OrthoDB" id="2821871at2759"/>
<accession>A0A9P3CQR2</accession>
<comment type="caution">
    <text evidence="1">The sequence shown here is derived from an EMBL/GenBank/DDBJ whole genome shotgun (WGS) entry which is preliminary data.</text>
</comment>
<name>A0A9P3CQR2_9PEZI</name>
<dbReference type="EMBL" id="BOLY01000006">
    <property type="protein sequence ID" value="GIZ45832.1"/>
    <property type="molecule type" value="Genomic_DNA"/>
</dbReference>
<evidence type="ECO:0000313" key="2">
    <source>
        <dbReference type="Proteomes" id="UP000825890"/>
    </source>
</evidence>
<reference evidence="1 2" key="1">
    <citation type="submission" date="2021-01" db="EMBL/GenBank/DDBJ databases">
        <title>Cercospora kikuchii MAFF 305040 whole genome shotgun sequence.</title>
        <authorList>
            <person name="Kashiwa T."/>
            <person name="Suzuki T."/>
        </authorList>
    </citation>
    <scope>NUCLEOTIDE SEQUENCE [LARGE SCALE GENOMIC DNA]</scope>
    <source>
        <strain evidence="1 2">MAFF 305040</strain>
    </source>
</reference>
<gene>
    <name evidence="1" type="ORF">CKM354_000898300</name>
</gene>
<protein>
    <recommendedName>
        <fullName evidence="3">ER-bound oxygenase mpaB/mpaB'/Rubber oxygenase catalytic domain-containing protein</fullName>
    </recommendedName>
</protein>
<organism evidence="1 2">
    <name type="scientific">Cercospora kikuchii</name>
    <dbReference type="NCBI Taxonomy" id="84275"/>
    <lineage>
        <taxon>Eukaryota</taxon>
        <taxon>Fungi</taxon>
        <taxon>Dikarya</taxon>
        <taxon>Ascomycota</taxon>
        <taxon>Pezizomycotina</taxon>
        <taxon>Dothideomycetes</taxon>
        <taxon>Dothideomycetidae</taxon>
        <taxon>Mycosphaerellales</taxon>
        <taxon>Mycosphaerellaceae</taxon>
        <taxon>Cercospora</taxon>
    </lineage>
</organism>